<dbReference type="PANTHER" id="PTHR12110:SF41">
    <property type="entry name" value="INOSOSE DEHYDRATASE"/>
    <property type="match status" value="1"/>
</dbReference>
<accession>A0A1I5GLH3</accession>
<dbReference type="EMBL" id="FOUY01000048">
    <property type="protein sequence ID" value="SFO36835.1"/>
    <property type="molecule type" value="Genomic_DNA"/>
</dbReference>
<evidence type="ECO:0000313" key="2">
    <source>
        <dbReference type="EMBL" id="SFO36835.1"/>
    </source>
</evidence>
<dbReference type="InterPro" id="IPR036237">
    <property type="entry name" value="Xyl_isomerase-like_sf"/>
</dbReference>
<dbReference type="InterPro" id="IPR013022">
    <property type="entry name" value="Xyl_isomerase-like_TIM-brl"/>
</dbReference>
<dbReference type="Proteomes" id="UP000199614">
    <property type="component" value="Unassembled WGS sequence"/>
</dbReference>
<dbReference type="RefSeq" id="WP_093353844.1">
    <property type="nucleotide sequence ID" value="NZ_FOUY01000048.1"/>
</dbReference>
<sequence length="289" mass="30972">MTRPLGLSTFLLASPFSDDAARPAFEQVAALGYDLVEVCVEDPGRLSAPALTEAARATGLAVGVCGAFGPERDLSHDDPGRRRQGVDYLRGCIDLAAAVGSPHVAGPMYATTGKARMLGPDERAQQFRWAAESIREAADHAGECGVTLAIEPLNRFETDLVNTVERGLELCAATGRDNVGLLLDTFHMNIEEKHLADAVRLAGDRVFHVQVAENDRGTPGSGHVPWAEFFGALDDIGYHGQVVVESFLPTVAEIARAVSLWRPVADSPQALARDAIAFLRSVDDSRDRS</sequence>
<keyword evidence="3" id="KW-1185">Reference proteome</keyword>
<dbReference type="Gene3D" id="3.20.20.150">
    <property type="entry name" value="Divalent-metal-dependent TIM barrel enzymes"/>
    <property type="match status" value="1"/>
</dbReference>
<evidence type="ECO:0000259" key="1">
    <source>
        <dbReference type="Pfam" id="PF01261"/>
    </source>
</evidence>
<dbReference type="AlphaFoldDB" id="A0A1I5GLH3"/>
<proteinExistence type="predicted"/>
<feature type="domain" description="Xylose isomerase-like TIM barrel" evidence="1">
    <location>
        <begin position="25"/>
        <end position="281"/>
    </location>
</feature>
<evidence type="ECO:0000313" key="3">
    <source>
        <dbReference type="Proteomes" id="UP000199614"/>
    </source>
</evidence>
<dbReference type="OrthoDB" id="9801426at2"/>
<dbReference type="InterPro" id="IPR050312">
    <property type="entry name" value="IolE/XylAMocC-like"/>
</dbReference>
<reference evidence="2 3" key="1">
    <citation type="submission" date="2016-10" db="EMBL/GenBank/DDBJ databases">
        <authorList>
            <person name="de Groot N.N."/>
        </authorList>
    </citation>
    <scope>NUCLEOTIDE SEQUENCE [LARGE SCALE GENOMIC DNA]</scope>
    <source>
        <strain evidence="2 3">CGMCC 4.1877</strain>
    </source>
</reference>
<dbReference type="SUPFAM" id="SSF51658">
    <property type="entry name" value="Xylose isomerase-like"/>
    <property type="match status" value="1"/>
</dbReference>
<dbReference type="PANTHER" id="PTHR12110">
    <property type="entry name" value="HYDROXYPYRUVATE ISOMERASE"/>
    <property type="match status" value="1"/>
</dbReference>
<dbReference type="STRING" id="260086.SAMN05216207_10488"/>
<gene>
    <name evidence="2" type="ORF">SAMN05216207_10488</name>
</gene>
<protein>
    <submittedName>
        <fullName evidence="2">D-tagatose 3-epimerase</fullName>
    </submittedName>
</protein>
<organism evidence="2 3">
    <name type="scientific">Pseudonocardia ammonioxydans</name>
    <dbReference type="NCBI Taxonomy" id="260086"/>
    <lineage>
        <taxon>Bacteria</taxon>
        <taxon>Bacillati</taxon>
        <taxon>Actinomycetota</taxon>
        <taxon>Actinomycetes</taxon>
        <taxon>Pseudonocardiales</taxon>
        <taxon>Pseudonocardiaceae</taxon>
        <taxon>Pseudonocardia</taxon>
    </lineage>
</organism>
<dbReference type="Pfam" id="PF01261">
    <property type="entry name" value="AP_endonuc_2"/>
    <property type="match status" value="1"/>
</dbReference>
<name>A0A1I5GLH3_PSUAM</name>